<evidence type="ECO:0000313" key="11">
    <source>
        <dbReference type="EMBL" id="OGB85491.1"/>
    </source>
</evidence>
<evidence type="ECO:0000256" key="3">
    <source>
        <dbReference type="ARBA" id="ARBA00022670"/>
    </source>
</evidence>
<feature type="active site" evidence="9">
    <location>
        <position position="117"/>
    </location>
</feature>
<evidence type="ECO:0000256" key="9">
    <source>
        <dbReference type="HAMAP-Rule" id="MF_00161"/>
    </source>
</evidence>
<evidence type="ECO:0000256" key="6">
    <source>
        <dbReference type="ARBA" id="ARBA00022801"/>
    </source>
</evidence>
<proteinExistence type="inferred from homology"/>
<dbReference type="AlphaFoldDB" id="A0A1F4PP80"/>
<comment type="similarity">
    <text evidence="1 9 10">Belongs to the peptidase A8 family.</text>
</comment>
<keyword evidence="6 9" id="KW-0378">Hydrolase</keyword>
<dbReference type="PRINTS" id="PR00781">
    <property type="entry name" value="LIPOSIGPTASE"/>
</dbReference>
<evidence type="ECO:0000256" key="4">
    <source>
        <dbReference type="ARBA" id="ARBA00022692"/>
    </source>
</evidence>
<keyword evidence="8 9" id="KW-0472">Membrane</keyword>
<evidence type="ECO:0000256" key="10">
    <source>
        <dbReference type="RuleBase" id="RU004181"/>
    </source>
</evidence>
<evidence type="ECO:0000256" key="8">
    <source>
        <dbReference type="ARBA" id="ARBA00023136"/>
    </source>
</evidence>
<dbReference type="GO" id="GO:0005886">
    <property type="term" value="C:plasma membrane"/>
    <property type="evidence" value="ECO:0007669"/>
    <property type="project" value="UniProtKB-SubCell"/>
</dbReference>
<evidence type="ECO:0000313" key="12">
    <source>
        <dbReference type="Proteomes" id="UP000179010"/>
    </source>
</evidence>
<comment type="catalytic activity">
    <reaction evidence="9">
        <text>Release of signal peptides from bacterial membrane prolipoproteins. Hydrolyzes -Xaa-Yaa-Zaa-|-(S,diacylglyceryl)Cys-, in which Xaa is hydrophobic (preferably Leu), and Yaa (Ala or Ser) and Zaa (Gly or Ala) have small, neutral side chains.</text>
        <dbReference type="EC" id="3.4.23.36"/>
    </reaction>
</comment>
<protein>
    <recommendedName>
        <fullName evidence="9">Lipoprotein signal peptidase</fullName>
        <ecNumber evidence="9">3.4.23.36</ecNumber>
    </recommendedName>
    <alternativeName>
        <fullName evidence="9">Prolipoprotein signal peptidase</fullName>
    </alternativeName>
    <alternativeName>
        <fullName evidence="9">Signal peptidase II</fullName>
        <shortName evidence="9">SPase II</shortName>
    </alternativeName>
</protein>
<feature type="transmembrane region" description="Helical" evidence="9">
    <location>
        <begin position="63"/>
        <end position="82"/>
    </location>
</feature>
<keyword evidence="2 9" id="KW-1003">Cell membrane</keyword>
<comment type="function">
    <text evidence="9">This protein specifically catalyzes the removal of signal peptides from prolipoproteins.</text>
</comment>
<reference evidence="11 12" key="1">
    <citation type="journal article" date="2016" name="Nat. Commun.">
        <title>Thousands of microbial genomes shed light on interconnected biogeochemical processes in an aquifer system.</title>
        <authorList>
            <person name="Anantharaman K."/>
            <person name="Brown C.T."/>
            <person name="Hug L.A."/>
            <person name="Sharon I."/>
            <person name="Castelle C.J."/>
            <person name="Probst A.J."/>
            <person name="Thomas B.C."/>
            <person name="Singh A."/>
            <person name="Wilkins M.J."/>
            <person name="Karaoz U."/>
            <person name="Brodie E.L."/>
            <person name="Williams K.H."/>
            <person name="Hubbard S.S."/>
            <person name="Banfield J.F."/>
        </authorList>
    </citation>
    <scope>NUCLEOTIDE SEQUENCE [LARGE SCALE GENOMIC DNA]</scope>
</reference>
<evidence type="ECO:0000256" key="2">
    <source>
        <dbReference type="ARBA" id="ARBA00022475"/>
    </source>
</evidence>
<dbReference type="GO" id="GO:0006508">
    <property type="term" value="P:proteolysis"/>
    <property type="evidence" value="ECO:0007669"/>
    <property type="project" value="UniProtKB-KW"/>
</dbReference>
<dbReference type="InterPro" id="IPR001872">
    <property type="entry name" value="Peptidase_A8"/>
</dbReference>
<feature type="transmembrane region" description="Helical" evidence="9">
    <location>
        <begin position="89"/>
        <end position="107"/>
    </location>
</feature>
<dbReference type="GO" id="GO:0004190">
    <property type="term" value="F:aspartic-type endopeptidase activity"/>
    <property type="evidence" value="ECO:0007669"/>
    <property type="project" value="UniProtKB-UniRule"/>
</dbReference>
<evidence type="ECO:0000256" key="1">
    <source>
        <dbReference type="ARBA" id="ARBA00006139"/>
    </source>
</evidence>
<dbReference type="PANTHER" id="PTHR33695:SF1">
    <property type="entry name" value="LIPOPROTEIN SIGNAL PEPTIDASE"/>
    <property type="match status" value="1"/>
</dbReference>
<feature type="transmembrane region" description="Helical" evidence="9">
    <location>
        <begin position="123"/>
        <end position="144"/>
    </location>
</feature>
<gene>
    <name evidence="9" type="primary">lspA</name>
    <name evidence="11" type="ORF">A2994_01505</name>
</gene>
<dbReference type="EMBL" id="METE01000003">
    <property type="protein sequence ID" value="OGB85491.1"/>
    <property type="molecule type" value="Genomic_DNA"/>
</dbReference>
<dbReference type="HAMAP" id="MF_00161">
    <property type="entry name" value="LspA"/>
    <property type="match status" value="1"/>
</dbReference>
<keyword evidence="3 9" id="KW-0645">Protease</keyword>
<dbReference type="STRING" id="1798539.A2994_01505"/>
<organism evidence="11 12">
    <name type="scientific">candidate division Kazan bacterium RIFCSPLOWO2_01_FULL_48_13</name>
    <dbReference type="NCBI Taxonomy" id="1798539"/>
    <lineage>
        <taxon>Bacteria</taxon>
        <taxon>Bacteria division Kazan-3B-28</taxon>
    </lineage>
</organism>
<dbReference type="Pfam" id="PF01252">
    <property type="entry name" value="Peptidase_A8"/>
    <property type="match status" value="1"/>
</dbReference>
<dbReference type="UniPathway" id="UPA00665"/>
<accession>A0A1F4PP80</accession>
<comment type="subcellular location">
    <subcellularLocation>
        <location evidence="9">Cell membrane</location>
        <topology evidence="9">Multi-pass membrane protein</topology>
    </subcellularLocation>
</comment>
<dbReference type="EC" id="3.4.23.36" evidence="9"/>
<comment type="caution">
    <text evidence="9">Lacks conserved residue(s) required for the propagation of feature annotation.</text>
</comment>
<keyword evidence="4 9" id="KW-0812">Transmembrane</keyword>
<comment type="pathway">
    <text evidence="9">Protein modification; lipoprotein biosynthesis (signal peptide cleavage).</text>
</comment>
<evidence type="ECO:0000256" key="5">
    <source>
        <dbReference type="ARBA" id="ARBA00022750"/>
    </source>
</evidence>
<keyword evidence="5 9" id="KW-0064">Aspartyl protease</keyword>
<dbReference type="Proteomes" id="UP000179010">
    <property type="component" value="Unassembled WGS sequence"/>
</dbReference>
<dbReference type="PANTHER" id="PTHR33695">
    <property type="entry name" value="LIPOPROTEIN SIGNAL PEPTIDASE"/>
    <property type="match status" value="1"/>
</dbReference>
<feature type="active site" evidence="9">
    <location>
        <position position="132"/>
    </location>
</feature>
<comment type="caution">
    <text evidence="11">The sequence shown here is derived from an EMBL/GenBank/DDBJ whole genome shotgun (WGS) entry which is preliminary data.</text>
</comment>
<evidence type="ECO:0000256" key="7">
    <source>
        <dbReference type="ARBA" id="ARBA00022989"/>
    </source>
</evidence>
<sequence>MIKLAHKLLCLVFGGGFLVAADQFMKYLIWPEPFRSPVIPADQYWWLTQHQNYGISFGIELPYYLSVGLMSVFLLLLLWLFFQRSTSRLAMELGLILSIAGGLSNLIDRINLGFVRDFVTLSFWLPIFNVADVLVVSGVLLILIETYRHGRT</sequence>
<name>A0A1F4PP80_UNCK3</name>
<keyword evidence="7 9" id="KW-1133">Transmembrane helix</keyword>